<reference evidence="1" key="1">
    <citation type="submission" date="2024-12" db="EMBL/GenBank/DDBJ databases">
        <authorList>
            <person name="Wu N."/>
        </authorList>
    </citation>
    <scope>NUCLEOTIDE SEQUENCE</scope>
    <source>
        <strain evidence="1">P15</strain>
    </source>
</reference>
<dbReference type="Proteomes" id="UP001631969">
    <property type="component" value="Unassembled WGS sequence"/>
</dbReference>
<name>A0ACC7P7M2_9BACL</name>
<protein>
    <submittedName>
        <fullName evidence="1">Undecaprenyl-diphosphate phosphatase</fullName>
        <ecNumber evidence="1">3.6.1.27</ecNumber>
    </submittedName>
</protein>
<evidence type="ECO:0000313" key="1">
    <source>
        <dbReference type="EMBL" id="MFM9331966.1"/>
    </source>
</evidence>
<sequence length="266" mass="29018">MSLWIAIIIGIIEGLTEFLPVSSTGHMIIAGHAMNFTGAKAESFEVIIQLGAILAIAVLYWRKVLRLFGVKDKSAKQAQGPQLNLIHIAIGIVPALGLAYVFRDYIKLLFMPETVIISLVVGGIFMMVAEKIQPDVTADTMDQITYKQAFFIGISQILSLWPGFSRSGSTIAGGMLAGTSRAAAADFTFIMALPIMTAACGYELLKSYSMMTMDDALFFAVGFVVSFVVALLAVSTFIKLVGRLKLTVFSYYRFVLAAVVFIYFIF</sequence>
<dbReference type="EC" id="3.6.1.27" evidence="1"/>
<accession>A0ACC7P7M2</accession>
<dbReference type="EMBL" id="JBJURJ010000024">
    <property type="protein sequence ID" value="MFM9331966.1"/>
    <property type="molecule type" value="Genomic_DNA"/>
</dbReference>
<proteinExistence type="predicted"/>
<keyword evidence="1" id="KW-0378">Hydrolase</keyword>
<evidence type="ECO:0000313" key="2">
    <source>
        <dbReference type="Proteomes" id="UP001631969"/>
    </source>
</evidence>
<organism evidence="1 2">
    <name type="scientific">Paenibacillus mesotrionivorans</name>
    <dbReference type="NCBI Taxonomy" id="3160968"/>
    <lineage>
        <taxon>Bacteria</taxon>
        <taxon>Bacillati</taxon>
        <taxon>Bacillota</taxon>
        <taxon>Bacilli</taxon>
        <taxon>Bacillales</taxon>
        <taxon>Paenibacillaceae</taxon>
        <taxon>Paenibacillus</taxon>
    </lineage>
</organism>
<keyword evidence="2" id="KW-1185">Reference proteome</keyword>
<comment type="caution">
    <text evidence="1">The sequence shown here is derived from an EMBL/GenBank/DDBJ whole genome shotgun (WGS) entry which is preliminary data.</text>
</comment>
<gene>
    <name evidence="1" type="ORF">ACI1P1_27080</name>
</gene>